<name>A0A1B7P5K9_9EURO</name>
<reference evidence="4 5" key="1">
    <citation type="submission" date="2015-07" db="EMBL/GenBank/DDBJ databases">
        <title>Emmonsia species relationships and genome sequence.</title>
        <authorList>
            <person name="Cuomo C.A."/>
            <person name="Schwartz I.S."/>
            <person name="Kenyon C."/>
            <person name="de Hoog G.S."/>
            <person name="Govender N.P."/>
            <person name="Botha A."/>
            <person name="Moreno L."/>
            <person name="de Vries M."/>
            <person name="Munoz J.F."/>
            <person name="Stielow J.B."/>
        </authorList>
    </citation>
    <scope>NUCLEOTIDE SEQUENCE [LARGE SCALE GENOMIC DNA]</scope>
    <source>
        <strain evidence="4 5">CBS 136260</strain>
    </source>
</reference>
<dbReference type="Gene3D" id="3.40.50.720">
    <property type="entry name" value="NAD(P)-binding Rossmann-like Domain"/>
    <property type="match status" value="1"/>
</dbReference>
<comment type="caution">
    <text evidence="4">The sequence shown here is derived from an EMBL/GenBank/DDBJ whole genome shotgun (WGS) entry which is preliminary data.</text>
</comment>
<gene>
    <name evidence="4" type="ORF">ACJ72_01310</name>
</gene>
<evidence type="ECO:0000256" key="2">
    <source>
        <dbReference type="ARBA" id="ARBA00022857"/>
    </source>
</evidence>
<dbReference type="PRINTS" id="PR00081">
    <property type="entry name" value="GDHRDH"/>
</dbReference>
<keyword evidence="2" id="KW-0521">NADP</keyword>
<accession>A0A1B7P5K9</accession>
<dbReference type="OrthoDB" id="294295at2759"/>
<dbReference type="SUPFAM" id="SSF51735">
    <property type="entry name" value="NAD(P)-binding Rossmann-fold domains"/>
    <property type="match status" value="1"/>
</dbReference>
<organism evidence="4 5">
    <name type="scientific">Emergomyces africanus</name>
    <dbReference type="NCBI Taxonomy" id="1955775"/>
    <lineage>
        <taxon>Eukaryota</taxon>
        <taxon>Fungi</taxon>
        <taxon>Dikarya</taxon>
        <taxon>Ascomycota</taxon>
        <taxon>Pezizomycotina</taxon>
        <taxon>Eurotiomycetes</taxon>
        <taxon>Eurotiomycetidae</taxon>
        <taxon>Onygenales</taxon>
        <taxon>Ajellomycetaceae</taxon>
        <taxon>Emergomyces</taxon>
    </lineage>
</organism>
<proteinExistence type="inferred from homology"/>
<keyword evidence="5" id="KW-1185">Reference proteome</keyword>
<dbReference type="PANTHER" id="PTHR42760:SF115">
    <property type="entry name" value="3-OXOACYL-[ACYL-CARRIER-PROTEIN] REDUCTASE FABG"/>
    <property type="match status" value="1"/>
</dbReference>
<evidence type="ECO:0000313" key="5">
    <source>
        <dbReference type="Proteomes" id="UP000091918"/>
    </source>
</evidence>
<evidence type="ECO:0000256" key="3">
    <source>
        <dbReference type="ARBA" id="ARBA00023002"/>
    </source>
</evidence>
<evidence type="ECO:0000313" key="4">
    <source>
        <dbReference type="EMBL" id="OAX84312.1"/>
    </source>
</evidence>
<sequence length="109" mass="12129">MNSLKPRLDGMCRKSFQNRMSPKQGPVEAHGLAWQIKQGIRVNSVSPGYVRTEMTAAFSHLTEKWKADIMNHRLAEPDDIRGACVFLASDASSYMTGQDICVDGGVTKW</sequence>
<dbReference type="InterPro" id="IPR002347">
    <property type="entry name" value="SDR_fam"/>
</dbReference>
<dbReference type="GO" id="GO:0016616">
    <property type="term" value="F:oxidoreductase activity, acting on the CH-OH group of donors, NAD or NADP as acceptor"/>
    <property type="evidence" value="ECO:0007669"/>
    <property type="project" value="TreeGrafter"/>
</dbReference>
<keyword evidence="3" id="KW-0560">Oxidoreductase</keyword>
<dbReference type="EMBL" id="LGUA01000086">
    <property type="protein sequence ID" value="OAX84312.1"/>
    <property type="molecule type" value="Genomic_DNA"/>
</dbReference>
<evidence type="ECO:0000256" key="1">
    <source>
        <dbReference type="ARBA" id="ARBA00006484"/>
    </source>
</evidence>
<protein>
    <submittedName>
        <fullName evidence="4">Uncharacterized protein</fullName>
    </submittedName>
</protein>
<dbReference type="PANTHER" id="PTHR42760">
    <property type="entry name" value="SHORT-CHAIN DEHYDROGENASES/REDUCTASES FAMILY MEMBER"/>
    <property type="match status" value="1"/>
</dbReference>
<dbReference type="AlphaFoldDB" id="A0A1B7P5K9"/>
<dbReference type="Pfam" id="PF13561">
    <property type="entry name" value="adh_short_C2"/>
    <property type="match status" value="1"/>
</dbReference>
<dbReference type="InterPro" id="IPR036291">
    <property type="entry name" value="NAD(P)-bd_dom_sf"/>
</dbReference>
<dbReference type="Proteomes" id="UP000091918">
    <property type="component" value="Unassembled WGS sequence"/>
</dbReference>
<dbReference type="STRING" id="1658172.A0A1B7P5K9"/>
<comment type="similarity">
    <text evidence="1">Belongs to the short-chain dehydrogenases/reductases (SDR) family.</text>
</comment>